<dbReference type="Gene3D" id="1.10.8.280">
    <property type="entry name" value="ABC transporter ATPase domain-like"/>
    <property type="match status" value="1"/>
</dbReference>
<feature type="domain" description="ABC transporter" evidence="15">
    <location>
        <begin position="40"/>
        <end position="498"/>
    </location>
</feature>
<reference evidence="16 17" key="1">
    <citation type="submission" date="2020-04" db="EMBL/GenBank/DDBJ databases">
        <title>Draft Genome Sequence of Streptomyces morookaense DSM 40503, an 8-azaguanine-producing strain.</title>
        <authorList>
            <person name="Qi J."/>
            <person name="Gao J.-M."/>
        </authorList>
    </citation>
    <scope>NUCLEOTIDE SEQUENCE [LARGE SCALE GENOMIC DNA]</scope>
    <source>
        <strain evidence="16 17">DSM 40503</strain>
    </source>
</reference>
<sequence length="818" mass="87612">MSQAAKKATKKVAKKATKKVAEKTVKPVQAAPRSSAPHAADRHELIRVHGARENNLKDVGIEIPKRRLTVFTGVSGSGKSSLVFDTIAAESQRLINETYSAFVQGFMPTLARPDVDVLDGLTTAIIVDQQRMGADPRSTVGTVTDANAMLRILFSRLGKPHIGPPGAFAFNVPSVRASGAITVERGAQKTVKATFSRTGGMCPRCEGRGTVTDLDLAQLYDDSRSLSDGAITVPGYKAGGWNHRLYSESGFYDADKPIRKYSKKELHDFLHHEPVRMKIAGINMTYEGLVPRIRKSMLAKDKEAMQPHVREFVERAVTYTTCPECDGTRLAEGAKSSKIKRITIADACAMQISDLAEWVRGLEEPSVAPLLAKLLHTLDSFVEIGLGYLSLDRPSGTLSGGEAQRVKMIRHLGSSLTDVTYVFDEPTTGLHPHDIQRMNELLLRLRDKGNTVLVVEHKPEVIAIADHVVDLGPGAGQAGGTVCFEGTVEGLRASGTVTGRHLDDRAALKKTVRRPTGRLPVRGATTHNLRRVDVDIPLGVLTVVTGVAGSGKSSLVHGSIPPGTEVVSVDQSAIRGSRRSNPATYTGLLEPVRKAFAKANGVKPALFSANSEGACPTCNGAGVVYTDLAMMAGVATVCEECEGKRYQASVLEYRLGGRDISEVLAMPVTEAEEFFGTGEARTPAAHRILERLADVGLGYLSLGQPLTTLSGGERQRLRLATHMAEKGGVYVLDEPTAGLHLADVQHLLGLLDRLVDSGKSVIVVEHHQAVMAHADWIIDLGPGAGHDGGRIVFEGTPADLVAARSTLTGEHLAEYVGS</sequence>
<keyword evidence="9" id="KW-0238">DNA-binding</keyword>
<name>A0A7Y7B2S4_STRMO</name>
<dbReference type="Proteomes" id="UP000587462">
    <property type="component" value="Unassembled WGS sequence"/>
</dbReference>
<evidence type="ECO:0000313" key="16">
    <source>
        <dbReference type="EMBL" id="NVK77917.1"/>
    </source>
</evidence>
<dbReference type="GO" id="GO:0016887">
    <property type="term" value="F:ATP hydrolysis activity"/>
    <property type="evidence" value="ECO:0007669"/>
    <property type="project" value="InterPro"/>
</dbReference>
<dbReference type="GO" id="GO:0003677">
    <property type="term" value="F:DNA binding"/>
    <property type="evidence" value="ECO:0007669"/>
    <property type="project" value="UniProtKB-KW"/>
</dbReference>
<dbReference type="PANTHER" id="PTHR43152:SF2">
    <property type="entry name" value="DRUG RESISTANCE ABC TRANSPORTER"/>
    <property type="match status" value="1"/>
</dbReference>
<evidence type="ECO:0000256" key="6">
    <source>
        <dbReference type="ARBA" id="ARBA00022769"/>
    </source>
</evidence>
<keyword evidence="2" id="KW-0963">Cytoplasm</keyword>
<accession>A0A7Y7B2S4</accession>
<dbReference type="GO" id="GO:0005524">
    <property type="term" value="F:ATP binding"/>
    <property type="evidence" value="ECO:0007669"/>
    <property type="project" value="UniProtKB-KW"/>
</dbReference>
<keyword evidence="3" id="KW-0677">Repeat</keyword>
<dbReference type="GO" id="GO:0005737">
    <property type="term" value="C:cytoplasm"/>
    <property type="evidence" value="ECO:0007669"/>
    <property type="project" value="UniProtKB-SubCell"/>
</dbReference>
<evidence type="ECO:0000256" key="11">
    <source>
        <dbReference type="ARBA" id="ARBA00038000"/>
    </source>
</evidence>
<proteinExistence type="inferred from homology"/>
<dbReference type="PANTHER" id="PTHR43152">
    <property type="entry name" value="UVRABC SYSTEM PROTEIN A"/>
    <property type="match status" value="1"/>
</dbReference>
<evidence type="ECO:0000256" key="10">
    <source>
        <dbReference type="ARBA" id="ARBA00023204"/>
    </source>
</evidence>
<evidence type="ECO:0000256" key="8">
    <source>
        <dbReference type="ARBA" id="ARBA00022881"/>
    </source>
</evidence>
<dbReference type="SMART" id="SM00382">
    <property type="entry name" value="AAA"/>
    <property type="match status" value="2"/>
</dbReference>
<dbReference type="PROSITE" id="PS50893">
    <property type="entry name" value="ABC_TRANSPORTER_2"/>
    <property type="match status" value="2"/>
</dbReference>
<feature type="compositionally biased region" description="Basic residues" evidence="14">
    <location>
        <begin position="7"/>
        <end position="18"/>
    </location>
</feature>
<keyword evidence="10" id="KW-0234">DNA repair</keyword>
<dbReference type="InterPro" id="IPR027417">
    <property type="entry name" value="P-loop_NTPase"/>
</dbReference>
<evidence type="ECO:0000256" key="12">
    <source>
        <dbReference type="ARBA" id="ARBA00039316"/>
    </source>
</evidence>
<dbReference type="InterPro" id="IPR003593">
    <property type="entry name" value="AAA+_ATPase"/>
</dbReference>
<evidence type="ECO:0000256" key="7">
    <source>
        <dbReference type="ARBA" id="ARBA00022840"/>
    </source>
</evidence>
<keyword evidence="5" id="KW-0227">DNA damage</keyword>
<evidence type="ECO:0000256" key="4">
    <source>
        <dbReference type="ARBA" id="ARBA00022741"/>
    </source>
</evidence>
<keyword evidence="6" id="KW-0228">DNA excision</keyword>
<evidence type="ECO:0000256" key="3">
    <source>
        <dbReference type="ARBA" id="ARBA00022737"/>
    </source>
</evidence>
<dbReference type="GO" id="GO:0004518">
    <property type="term" value="F:nuclease activity"/>
    <property type="evidence" value="ECO:0007669"/>
    <property type="project" value="UniProtKB-KW"/>
</dbReference>
<evidence type="ECO:0000256" key="1">
    <source>
        <dbReference type="ARBA" id="ARBA00004496"/>
    </source>
</evidence>
<evidence type="ECO:0000256" key="9">
    <source>
        <dbReference type="ARBA" id="ARBA00023125"/>
    </source>
</evidence>
<evidence type="ECO:0000313" key="17">
    <source>
        <dbReference type="Proteomes" id="UP000587462"/>
    </source>
</evidence>
<dbReference type="Gene3D" id="1.20.1580.10">
    <property type="entry name" value="ABC transporter ATPase like domain"/>
    <property type="match status" value="2"/>
</dbReference>
<dbReference type="RefSeq" id="WP_171079684.1">
    <property type="nucleotide sequence ID" value="NZ_BNBU01000003.1"/>
</dbReference>
<keyword evidence="8" id="KW-0267">Excision nuclease</keyword>
<feature type="domain" description="ABC transporter" evidence="15">
    <location>
        <begin position="506"/>
        <end position="807"/>
    </location>
</feature>
<dbReference type="EMBL" id="JABBXF010000016">
    <property type="protein sequence ID" value="NVK77917.1"/>
    <property type="molecule type" value="Genomic_DNA"/>
</dbReference>
<dbReference type="InterPro" id="IPR003439">
    <property type="entry name" value="ABC_transporter-like_ATP-bd"/>
</dbReference>
<protein>
    <recommendedName>
        <fullName evidence="12">UvrABC system protein A</fullName>
    </recommendedName>
    <alternativeName>
        <fullName evidence="13">Excinuclease ABC subunit A</fullName>
    </alternativeName>
</protein>
<evidence type="ECO:0000256" key="14">
    <source>
        <dbReference type="SAM" id="MobiDB-lite"/>
    </source>
</evidence>
<dbReference type="Gene3D" id="3.40.50.300">
    <property type="entry name" value="P-loop containing nucleotide triphosphate hydrolases"/>
    <property type="match status" value="2"/>
</dbReference>
<comment type="caution">
    <text evidence="16">The sequence shown here is derived from an EMBL/GenBank/DDBJ whole genome shotgun (WGS) entry which is preliminary data.</text>
</comment>
<keyword evidence="17" id="KW-1185">Reference proteome</keyword>
<comment type="similarity">
    <text evidence="11">Belongs to the ABC transporter superfamily. UvrA family.</text>
</comment>
<gene>
    <name evidence="16" type="ORF">HG542_09585</name>
</gene>
<dbReference type="Pfam" id="PF00005">
    <property type="entry name" value="ABC_tran"/>
    <property type="match status" value="1"/>
</dbReference>
<feature type="region of interest" description="Disordered" evidence="14">
    <location>
        <begin position="1"/>
        <end position="43"/>
    </location>
</feature>
<organism evidence="16 17">
    <name type="scientific">Streptomyces morookaense</name>
    <name type="common">Streptoverticillium morookaense</name>
    <dbReference type="NCBI Taxonomy" id="1970"/>
    <lineage>
        <taxon>Bacteria</taxon>
        <taxon>Bacillati</taxon>
        <taxon>Actinomycetota</taxon>
        <taxon>Actinomycetes</taxon>
        <taxon>Kitasatosporales</taxon>
        <taxon>Streptomycetaceae</taxon>
        <taxon>Streptomyces</taxon>
    </lineage>
</organism>
<comment type="subcellular location">
    <subcellularLocation>
        <location evidence="1">Cytoplasm</location>
    </subcellularLocation>
</comment>
<evidence type="ECO:0000256" key="13">
    <source>
        <dbReference type="ARBA" id="ARBA00042156"/>
    </source>
</evidence>
<dbReference type="AlphaFoldDB" id="A0A7Y7B2S4"/>
<keyword evidence="7" id="KW-0067">ATP-binding</keyword>
<evidence type="ECO:0000256" key="5">
    <source>
        <dbReference type="ARBA" id="ARBA00022763"/>
    </source>
</evidence>
<evidence type="ECO:0000259" key="15">
    <source>
        <dbReference type="PROSITE" id="PS50893"/>
    </source>
</evidence>
<evidence type="ECO:0000256" key="2">
    <source>
        <dbReference type="ARBA" id="ARBA00022490"/>
    </source>
</evidence>
<keyword evidence="4" id="KW-0547">Nucleotide-binding</keyword>
<dbReference type="SUPFAM" id="SSF52540">
    <property type="entry name" value="P-loop containing nucleoside triphosphate hydrolases"/>
    <property type="match status" value="2"/>
</dbReference>
<dbReference type="GO" id="GO:0006281">
    <property type="term" value="P:DNA repair"/>
    <property type="evidence" value="ECO:0007669"/>
    <property type="project" value="UniProtKB-KW"/>
</dbReference>